<comment type="caution">
    <text evidence="9">The sequence shown here is derived from an EMBL/GenBank/DDBJ whole genome shotgun (WGS) entry which is preliminary data.</text>
</comment>
<dbReference type="InterPro" id="IPR003660">
    <property type="entry name" value="HAMP_dom"/>
</dbReference>
<reference evidence="9" key="1">
    <citation type="submission" date="2020-09" db="EMBL/GenBank/DDBJ databases">
        <title>A novel bacterium of genus Paenibacillus, isolated from South China Sea.</title>
        <authorList>
            <person name="Huang H."/>
            <person name="Mo K."/>
            <person name="Hu Y."/>
        </authorList>
    </citation>
    <scope>NUCLEOTIDE SEQUENCE</scope>
    <source>
        <strain evidence="9">IB182496</strain>
    </source>
</reference>
<feature type="transmembrane region" description="Helical" evidence="7">
    <location>
        <begin position="12"/>
        <end position="35"/>
    </location>
</feature>
<dbReference type="Pfam" id="PF06580">
    <property type="entry name" value="His_kinase"/>
    <property type="match status" value="1"/>
</dbReference>
<comment type="subcellular location">
    <subcellularLocation>
        <location evidence="1">Cell membrane</location>
        <topology evidence="1">Multi-pass membrane protein</topology>
    </subcellularLocation>
</comment>
<dbReference type="PROSITE" id="PS50885">
    <property type="entry name" value="HAMP"/>
    <property type="match status" value="1"/>
</dbReference>
<evidence type="ECO:0000313" key="10">
    <source>
        <dbReference type="Proteomes" id="UP000621560"/>
    </source>
</evidence>
<dbReference type="Gene3D" id="3.30.565.10">
    <property type="entry name" value="Histidine kinase-like ATPase, C-terminal domain"/>
    <property type="match status" value="1"/>
</dbReference>
<dbReference type="GO" id="GO:0000155">
    <property type="term" value="F:phosphorelay sensor kinase activity"/>
    <property type="evidence" value="ECO:0007669"/>
    <property type="project" value="InterPro"/>
</dbReference>
<dbReference type="InterPro" id="IPR003594">
    <property type="entry name" value="HATPase_dom"/>
</dbReference>
<organism evidence="9 10">
    <name type="scientific">Paenibacillus sabuli</name>
    <dbReference type="NCBI Taxonomy" id="2772509"/>
    <lineage>
        <taxon>Bacteria</taxon>
        <taxon>Bacillati</taxon>
        <taxon>Bacillota</taxon>
        <taxon>Bacilli</taxon>
        <taxon>Bacillales</taxon>
        <taxon>Paenibacillaceae</taxon>
        <taxon>Paenibacillus</taxon>
    </lineage>
</organism>
<dbReference type="SUPFAM" id="SSF158472">
    <property type="entry name" value="HAMP domain-like"/>
    <property type="match status" value="1"/>
</dbReference>
<evidence type="ECO:0000256" key="6">
    <source>
        <dbReference type="ARBA" id="ARBA00023136"/>
    </source>
</evidence>
<keyword evidence="2" id="KW-1003">Cell membrane</keyword>
<evidence type="ECO:0000256" key="5">
    <source>
        <dbReference type="ARBA" id="ARBA00022777"/>
    </source>
</evidence>
<dbReference type="InterPro" id="IPR010559">
    <property type="entry name" value="Sig_transdc_His_kin_internal"/>
</dbReference>
<accession>A0A927BXQ9</accession>
<keyword evidence="5 9" id="KW-0418">Kinase</keyword>
<dbReference type="InterPro" id="IPR036890">
    <property type="entry name" value="HATPase_C_sf"/>
</dbReference>
<evidence type="ECO:0000256" key="1">
    <source>
        <dbReference type="ARBA" id="ARBA00004651"/>
    </source>
</evidence>
<dbReference type="Gene3D" id="6.10.340.10">
    <property type="match status" value="1"/>
</dbReference>
<dbReference type="AlphaFoldDB" id="A0A927BXQ9"/>
<dbReference type="Proteomes" id="UP000621560">
    <property type="component" value="Unassembled WGS sequence"/>
</dbReference>
<dbReference type="GO" id="GO:0005886">
    <property type="term" value="C:plasma membrane"/>
    <property type="evidence" value="ECO:0007669"/>
    <property type="project" value="UniProtKB-SubCell"/>
</dbReference>
<proteinExistence type="predicted"/>
<keyword evidence="3" id="KW-0597">Phosphoprotein</keyword>
<dbReference type="Pfam" id="PF00672">
    <property type="entry name" value="HAMP"/>
    <property type="match status" value="1"/>
</dbReference>
<keyword evidence="4" id="KW-0808">Transferase</keyword>
<evidence type="ECO:0000313" key="9">
    <source>
        <dbReference type="EMBL" id="MBD2847670.1"/>
    </source>
</evidence>
<dbReference type="PANTHER" id="PTHR34220:SF7">
    <property type="entry name" value="SENSOR HISTIDINE KINASE YPDA"/>
    <property type="match status" value="1"/>
</dbReference>
<protein>
    <submittedName>
        <fullName evidence="9">Sensor histidine kinase</fullName>
    </submittedName>
</protein>
<evidence type="ECO:0000256" key="7">
    <source>
        <dbReference type="SAM" id="Phobius"/>
    </source>
</evidence>
<feature type="domain" description="HAMP" evidence="8">
    <location>
        <begin position="307"/>
        <end position="359"/>
    </location>
</feature>
<dbReference type="SUPFAM" id="SSF55874">
    <property type="entry name" value="ATPase domain of HSP90 chaperone/DNA topoisomerase II/histidine kinase"/>
    <property type="match status" value="1"/>
</dbReference>
<keyword evidence="7" id="KW-1133">Transmembrane helix</keyword>
<evidence type="ECO:0000256" key="3">
    <source>
        <dbReference type="ARBA" id="ARBA00022553"/>
    </source>
</evidence>
<dbReference type="RefSeq" id="WP_190920776.1">
    <property type="nucleotide sequence ID" value="NZ_JACXIZ010000043.1"/>
</dbReference>
<dbReference type="Pfam" id="PF02518">
    <property type="entry name" value="HATPase_c"/>
    <property type="match status" value="1"/>
</dbReference>
<keyword evidence="7" id="KW-0812">Transmembrane</keyword>
<dbReference type="PANTHER" id="PTHR34220">
    <property type="entry name" value="SENSOR HISTIDINE KINASE YPDA"/>
    <property type="match status" value="1"/>
</dbReference>
<sequence length="588" mass="65781">MHLRFSSLTFKLFVICFVFVLCCTTLLTQLAYVIVKSEIGKNNAYYVEEILYKVDEYLELSHTSLQTLLLAVQSAYDSGMDTSSELQPIMQRLYELNYNYIHNLYLIYPDRSIEGTSVLSRVFNEPLPERASLLALGRQDHLSVAASPTYRSTYSDWTVTLVKALGTPDDSLVAALDMDLRRIEQRLLQINRENGLNIAIVDAAGRLVAGQAGLQGLLDEQARILRLASFTSSELVNRHESLLRTTAADGQAITIRKHASAKFGWSILAIDDERLLARSLTPIRMYYIGFLIGGAGVSLLTAYVVARYLRGPLMRIMERMNQIRLGKLDVSVAMRRNDEFGVLSTTFDQMLGRIRELMSELHAEEALKRKAELQMLQAQINPHFLYNTLGSISNAVSLGKLDKVDPIIQALIRIMEYGLSDAEHPVTLREELDNVMDYMHIQRVRYNREFPLVLDVPDTLATLPVIRMLLQPIVENCIFHGYKGGRLEGGVRIAAQAGQGTLCITVEDRGAGMDEAKRARILERPLSQGRARDRIGLVNIHQRIRLRFGPAFGLTIASAPGEGTVVRIALPWPAFEHGGESTCASTVV</sequence>
<gene>
    <name evidence="9" type="ORF">IDH44_20965</name>
</gene>
<evidence type="ECO:0000256" key="4">
    <source>
        <dbReference type="ARBA" id="ARBA00022679"/>
    </source>
</evidence>
<name>A0A927BXQ9_9BACL</name>
<keyword evidence="10" id="KW-1185">Reference proteome</keyword>
<evidence type="ECO:0000256" key="2">
    <source>
        <dbReference type="ARBA" id="ARBA00022475"/>
    </source>
</evidence>
<evidence type="ECO:0000259" key="8">
    <source>
        <dbReference type="PROSITE" id="PS50885"/>
    </source>
</evidence>
<feature type="transmembrane region" description="Helical" evidence="7">
    <location>
        <begin position="285"/>
        <end position="309"/>
    </location>
</feature>
<dbReference type="InterPro" id="IPR050640">
    <property type="entry name" value="Bact_2-comp_sensor_kinase"/>
</dbReference>
<dbReference type="SMART" id="SM00304">
    <property type="entry name" value="HAMP"/>
    <property type="match status" value="1"/>
</dbReference>
<dbReference type="CDD" id="cd06225">
    <property type="entry name" value="HAMP"/>
    <property type="match status" value="1"/>
</dbReference>
<dbReference type="EMBL" id="JACXIZ010000043">
    <property type="protein sequence ID" value="MBD2847670.1"/>
    <property type="molecule type" value="Genomic_DNA"/>
</dbReference>
<keyword evidence="6 7" id="KW-0472">Membrane</keyword>